<evidence type="ECO:0000313" key="2">
    <source>
        <dbReference type="EMBL" id="MCI97695.1"/>
    </source>
</evidence>
<proteinExistence type="predicted"/>
<feature type="non-terminal residue" evidence="2">
    <location>
        <position position="66"/>
    </location>
</feature>
<evidence type="ECO:0000256" key="1">
    <source>
        <dbReference type="SAM" id="MobiDB-lite"/>
    </source>
</evidence>
<comment type="caution">
    <text evidence="2">The sequence shown here is derived from an EMBL/GenBank/DDBJ whole genome shotgun (WGS) entry which is preliminary data.</text>
</comment>
<dbReference type="Proteomes" id="UP000265520">
    <property type="component" value="Unassembled WGS sequence"/>
</dbReference>
<accession>A0A392WHS5</accession>
<reference evidence="2 3" key="1">
    <citation type="journal article" date="2018" name="Front. Plant Sci.">
        <title>Red Clover (Trifolium pratense) and Zigzag Clover (T. medium) - A Picture of Genomic Similarities and Differences.</title>
        <authorList>
            <person name="Dluhosova J."/>
            <person name="Istvanek J."/>
            <person name="Nedelnik J."/>
            <person name="Repkova J."/>
        </authorList>
    </citation>
    <scope>NUCLEOTIDE SEQUENCE [LARGE SCALE GENOMIC DNA]</scope>
    <source>
        <strain evidence="3">cv. 10/8</strain>
        <tissue evidence="2">Leaf</tissue>
    </source>
</reference>
<evidence type="ECO:0000313" key="3">
    <source>
        <dbReference type="Proteomes" id="UP000265520"/>
    </source>
</evidence>
<dbReference type="AlphaFoldDB" id="A0A392WHS5"/>
<keyword evidence="3" id="KW-1185">Reference proteome</keyword>
<feature type="region of interest" description="Disordered" evidence="1">
    <location>
        <begin position="47"/>
        <end position="66"/>
    </location>
</feature>
<name>A0A392WHS5_9FABA</name>
<protein>
    <submittedName>
        <fullName evidence="2">Uncharacterized protein</fullName>
    </submittedName>
</protein>
<sequence>NAPNSENAENGPQSQINLMNSEIEIVPQMNSENAINTMQVDIMVSRTTADIPPPPPLKRWSPSLVQ</sequence>
<feature type="non-terminal residue" evidence="2">
    <location>
        <position position="1"/>
    </location>
</feature>
<organism evidence="2 3">
    <name type="scientific">Trifolium medium</name>
    <dbReference type="NCBI Taxonomy" id="97028"/>
    <lineage>
        <taxon>Eukaryota</taxon>
        <taxon>Viridiplantae</taxon>
        <taxon>Streptophyta</taxon>
        <taxon>Embryophyta</taxon>
        <taxon>Tracheophyta</taxon>
        <taxon>Spermatophyta</taxon>
        <taxon>Magnoliopsida</taxon>
        <taxon>eudicotyledons</taxon>
        <taxon>Gunneridae</taxon>
        <taxon>Pentapetalae</taxon>
        <taxon>rosids</taxon>
        <taxon>fabids</taxon>
        <taxon>Fabales</taxon>
        <taxon>Fabaceae</taxon>
        <taxon>Papilionoideae</taxon>
        <taxon>50 kb inversion clade</taxon>
        <taxon>NPAAA clade</taxon>
        <taxon>Hologalegina</taxon>
        <taxon>IRL clade</taxon>
        <taxon>Trifolieae</taxon>
        <taxon>Trifolium</taxon>
    </lineage>
</organism>
<dbReference type="EMBL" id="LXQA011451435">
    <property type="protein sequence ID" value="MCI97695.1"/>
    <property type="molecule type" value="Genomic_DNA"/>
</dbReference>